<dbReference type="Proteomes" id="UP000515163">
    <property type="component" value="Unplaced"/>
</dbReference>
<accession>A0A6P8HA35</accession>
<keyword evidence="4" id="KW-1185">Reference proteome</keyword>
<evidence type="ECO:0000256" key="1">
    <source>
        <dbReference type="ARBA" id="ARBA00017902"/>
    </source>
</evidence>
<evidence type="ECO:0000256" key="3">
    <source>
        <dbReference type="SAM" id="Phobius"/>
    </source>
</evidence>
<reference evidence="5 6" key="1">
    <citation type="submission" date="2025-04" db="UniProtKB">
        <authorList>
            <consortium name="RefSeq"/>
        </authorList>
    </citation>
    <scope>IDENTIFICATION</scope>
    <source>
        <tissue evidence="5 6">Tentacle</tissue>
    </source>
</reference>
<dbReference type="Pfam" id="PF11027">
    <property type="entry name" value="DUF2615"/>
    <property type="match status" value="1"/>
</dbReference>
<gene>
    <name evidence="5 6" type="primary">LOC116289267</name>
</gene>
<evidence type="ECO:0000313" key="4">
    <source>
        <dbReference type="Proteomes" id="UP000515163"/>
    </source>
</evidence>
<evidence type="ECO:0000256" key="2">
    <source>
        <dbReference type="SAM" id="MobiDB-lite"/>
    </source>
</evidence>
<feature type="compositionally biased region" description="Basic and acidic residues" evidence="2">
    <location>
        <begin position="88"/>
        <end position="100"/>
    </location>
</feature>
<dbReference type="PANTHER" id="PTHR31019">
    <property type="entry name" value="SMALL INTEGRAL MEMBRANE PROTEIN 14"/>
    <property type="match status" value="1"/>
</dbReference>
<keyword evidence="3" id="KW-0472">Membrane</keyword>
<dbReference type="OrthoDB" id="10054061at2759"/>
<keyword evidence="3" id="KW-1133">Transmembrane helix</keyword>
<feature type="region of interest" description="Disordered" evidence="2">
    <location>
        <begin position="87"/>
        <end position="109"/>
    </location>
</feature>
<dbReference type="KEGG" id="aten:116289267"/>
<name>A0A6P8HA35_ACTTE</name>
<evidence type="ECO:0000313" key="5">
    <source>
        <dbReference type="RefSeq" id="XP_031552022.1"/>
    </source>
</evidence>
<dbReference type="GeneID" id="116289267"/>
<dbReference type="InterPro" id="IPR020309">
    <property type="entry name" value="Smim-14"/>
</dbReference>
<dbReference type="RefSeq" id="XP_031552023.1">
    <property type="nucleotide sequence ID" value="XM_031696163.1"/>
</dbReference>
<proteinExistence type="predicted"/>
<keyword evidence="3" id="KW-0812">Transmembrane</keyword>
<dbReference type="RefSeq" id="XP_031552022.1">
    <property type="nucleotide sequence ID" value="XM_031696162.1"/>
</dbReference>
<organism evidence="4 6">
    <name type="scientific">Actinia tenebrosa</name>
    <name type="common">Australian red waratah sea anemone</name>
    <dbReference type="NCBI Taxonomy" id="6105"/>
    <lineage>
        <taxon>Eukaryota</taxon>
        <taxon>Metazoa</taxon>
        <taxon>Cnidaria</taxon>
        <taxon>Anthozoa</taxon>
        <taxon>Hexacorallia</taxon>
        <taxon>Actiniaria</taxon>
        <taxon>Actiniidae</taxon>
        <taxon>Actinia</taxon>
    </lineage>
</organism>
<dbReference type="GO" id="GO:0005783">
    <property type="term" value="C:endoplasmic reticulum"/>
    <property type="evidence" value="ECO:0007669"/>
    <property type="project" value="TreeGrafter"/>
</dbReference>
<sequence>MDGGGGGPGDGGFDPCECICTYDGAMRRLISLLRSSQSYCTDNQCLQELPGPQSNDTGPETNTTLFIVMIWIAIAFILFLLRPQRLRQGGDKPSSHDGHGQDPPAPGVF</sequence>
<dbReference type="PANTHER" id="PTHR31019:SF1">
    <property type="entry name" value="SMALL INTEGRAL MEMBRANE PROTEIN 14"/>
    <property type="match status" value="1"/>
</dbReference>
<feature type="transmembrane region" description="Helical" evidence="3">
    <location>
        <begin position="63"/>
        <end position="81"/>
    </location>
</feature>
<protein>
    <recommendedName>
        <fullName evidence="1">Small integral membrane protein 14</fullName>
    </recommendedName>
</protein>
<dbReference type="AlphaFoldDB" id="A0A6P8HA35"/>
<evidence type="ECO:0000313" key="6">
    <source>
        <dbReference type="RefSeq" id="XP_031552023.1"/>
    </source>
</evidence>